<dbReference type="OrthoDB" id="9796140at2"/>
<protein>
    <recommendedName>
        <fullName evidence="5">Putative pre-16S rRNA nuclease</fullName>
        <ecNumber evidence="5">3.1.-.-</ecNumber>
    </recommendedName>
</protein>
<keyword evidence="3 5" id="KW-0540">Nuclease</keyword>
<evidence type="ECO:0000313" key="7">
    <source>
        <dbReference type="EMBL" id="CDH45563.1"/>
    </source>
</evidence>
<organism evidence="7 8">
    <name type="scientific">Candidatus Contendobacter odensis Run_B_J11</name>
    <dbReference type="NCBI Taxonomy" id="1400861"/>
    <lineage>
        <taxon>Bacteria</taxon>
        <taxon>Pseudomonadati</taxon>
        <taxon>Pseudomonadota</taxon>
        <taxon>Gammaproteobacteria</taxon>
        <taxon>Candidatus Competibacteraceae</taxon>
        <taxon>Candidatus Contendibacter</taxon>
    </lineage>
</organism>
<comment type="subcellular location">
    <subcellularLocation>
        <location evidence="5">Cytoplasm</location>
    </subcellularLocation>
</comment>
<dbReference type="InterPro" id="IPR012337">
    <property type="entry name" value="RNaseH-like_sf"/>
</dbReference>
<dbReference type="InterPro" id="IPR006641">
    <property type="entry name" value="YqgF/RNaseH-like_dom"/>
</dbReference>
<dbReference type="CDD" id="cd16964">
    <property type="entry name" value="YqgF"/>
    <property type="match status" value="1"/>
</dbReference>
<dbReference type="EC" id="3.1.-.-" evidence="5"/>
<reference evidence="7 8" key="1">
    <citation type="journal article" date="2014" name="ISME J.">
        <title>Candidatus Competibacter-lineage genomes retrieved from metagenomes reveal functional metabolic diversity.</title>
        <authorList>
            <person name="McIlroy S.J."/>
            <person name="Albertsen M."/>
            <person name="Andresen E.K."/>
            <person name="Saunders A.M."/>
            <person name="Kristiansen R."/>
            <person name="Stokholm-Bjerregaard M."/>
            <person name="Nielsen K.L."/>
            <person name="Nielsen P.H."/>
        </authorList>
    </citation>
    <scope>NUCLEOTIDE SEQUENCE [LARGE SCALE GENOMIC DNA]</scope>
    <source>
        <strain evidence="7 8">Run_B_J11</strain>
    </source>
</reference>
<dbReference type="PANTHER" id="PTHR33317:SF4">
    <property type="entry name" value="POLYNUCLEOTIDYL TRANSFERASE, RIBONUCLEASE H-LIKE SUPERFAMILY PROTEIN"/>
    <property type="match status" value="1"/>
</dbReference>
<dbReference type="AlphaFoldDB" id="A0A7U7GBW3"/>
<dbReference type="EMBL" id="CBTK010000178">
    <property type="protein sequence ID" value="CDH45563.1"/>
    <property type="molecule type" value="Genomic_DNA"/>
</dbReference>
<dbReference type="SUPFAM" id="SSF53098">
    <property type="entry name" value="Ribonuclease H-like"/>
    <property type="match status" value="1"/>
</dbReference>
<evidence type="ECO:0000256" key="5">
    <source>
        <dbReference type="HAMAP-Rule" id="MF_00651"/>
    </source>
</evidence>
<keyword evidence="1 5" id="KW-0963">Cytoplasm</keyword>
<name>A0A7U7GBW3_9GAMM</name>
<dbReference type="PANTHER" id="PTHR33317">
    <property type="entry name" value="POLYNUCLEOTIDYL TRANSFERASE, RIBONUCLEASE H-LIKE SUPERFAMILY PROTEIN"/>
    <property type="match status" value="1"/>
</dbReference>
<keyword evidence="2 5" id="KW-0690">Ribosome biogenesis</keyword>
<dbReference type="SMART" id="SM00732">
    <property type="entry name" value="YqgFc"/>
    <property type="match status" value="1"/>
</dbReference>
<evidence type="ECO:0000256" key="2">
    <source>
        <dbReference type="ARBA" id="ARBA00022517"/>
    </source>
</evidence>
<evidence type="ECO:0000259" key="6">
    <source>
        <dbReference type="SMART" id="SM00732"/>
    </source>
</evidence>
<feature type="domain" description="YqgF/RNase H-like" evidence="6">
    <location>
        <begin position="8"/>
        <end position="108"/>
    </location>
</feature>
<evidence type="ECO:0000313" key="8">
    <source>
        <dbReference type="Proteomes" id="UP000019184"/>
    </source>
</evidence>
<dbReference type="GO" id="GO:0004518">
    <property type="term" value="F:nuclease activity"/>
    <property type="evidence" value="ECO:0007669"/>
    <property type="project" value="UniProtKB-KW"/>
</dbReference>
<gene>
    <name evidence="7" type="ORF">BN874_2590003</name>
</gene>
<dbReference type="HAMAP" id="MF_00651">
    <property type="entry name" value="Nuclease_YqgF"/>
    <property type="match status" value="1"/>
</dbReference>
<comment type="function">
    <text evidence="5">Could be a nuclease involved in processing of the 5'-end of pre-16S rRNA.</text>
</comment>
<dbReference type="RefSeq" id="WP_034433397.1">
    <property type="nucleotide sequence ID" value="NZ_CBTK010000178.1"/>
</dbReference>
<dbReference type="InterPro" id="IPR037027">
    <property type="entry name" value="YqgF/RNaseH-like_dom_sf"/>
</dbReference>
<accession>A0A7U7GBW3</accession>
<proteinExistence type="inferred from homology"/>
<sequence>MTASPSCRIALGFDFGRARIGIAVGEAVTGSARPLRTLPTRQHRPDWETIGRLIAEWQPDMLVIGVPRHADDSANAMTEAALRFSRQLHGRFHLPVATIDERLSSWEAEQRYFETAPAGRHRDPDPVLDAQAAAVILESWFNQQRSLNPCATPSS</sequence>
<dbReference type="InterPro" id="IPR005227">
    <property type="entry name" value="YqgF"/>
</dbReference>
<dbReference type="Pfam" id="PF03652">
    <property type="entry name" value="RuvX"/>
    <property type="match status" value="1"/>
</dbReference>
<comment type="caution">
    <text evidence="7">The sequence shown here is derived from an EMBL/GenBank/DDBJ whole genome shotgun (WGS) entry which is preliminary data.</text>
</comment>
<evidence type="ECO:0000256" key="1">
    <source>
        <dbReference type="ARBA" id="ARBA00022490"/>
    </source>
</evidence>
<keyword evidence="8" id="KW-1185">Reference proteome</keyword>
<comment type="similarity">
    <text evidence="5">Belongs to the YqgF HJR family.</text>
</comment>
<dbReference type="GO" id="GO:0005829">
    <property type="term" value="C:cytosol"/>
    <property type="evidence" value="ECO:0007669"/>
    <property type="project" value="TreeGrafter"/>
</dbReference>
<dbReference type="Proteomes" id="UP000019184">
    <property type="component" value="Unassembled WGS sequence"/>
</dbReference>
<evidence type="ECO:0000256" key="4">
    <source>
        <dbReference type="ARBA" id="ARBA00022801"/>
    </source>
</evidence>
<dbReference type="NCBIfam" id="TIGR00250">
    <property type="entry name" value="RNAse_H_YqgF"/>
    <property type="match status" value="1"/>
</dbReference>
<dbReference type="Gene3D" id="3.30.420.140">
    <property type="entry name" value="YqgF/RNase H-like domain"/>
    <property type="match status" value="1"/>
</dbReference>
<keyword evidence="4 5" id="KW-0378">Hydrolase</keyword>
<dbReference type="GO" id="GO:0016788">
    <property type="term" value="F:hydrolase activity, acting on ester bonds"/>
    <property type="evidence" value="ECO:0007669"/>
    <property type="project" value="UniProtKB-UniRule"/>
</dbReference>
<evidence type="ECO:0000256" key="3">
    <source>
        <dbReference type="ARBA" id="ARBA00022722"/>
    </source>
</evidence>
<dbReference type="GO" id="GO:0000967">
    <property type="term" value="P:rRNA 5'-end processing"/>
    <property type="evidence" value="ECO:0007669"/>
    <property type="project" value="UniProtKB-UniRule"/>
</dbReference>